<dbReference type="SMART" id="SM00181">
    <property type="entry name" value="EGF"/>
    <property type="match status" value="2"/>
</dbReference>
<keyword evidence="8" id="KW-0418">Kinase</keyword>
<dbReference type="InterPro" id="IPR000719">
    <property type="entry name" value="Prot_kinase_dom"/>
</dbReference>
<dbReference type="GO" id="GO:0005524">
    <property type="term" value="F:ATP binding"/>
    <property type="evidence" value="ECO:0007669"/>
    <property type="project" value="UniProtKB-UniRule"/>
</dbReference>
<dbReference type="InterPro" id="IPR001881">
    <property type="entry name" value="EGF-like_Ca-bd_dom"/>
</dbReference>
<dbReference type="GO" id="GO:0005509">
    <property type="term" value="F:calcium ion binding"/>
    <property type="evidence" value="ECO:0007669"/>
    <property type="project" value="InterPro"/>
</dbReference>
<dbReference type="PANTHER" id="PTHR27005">
    <property type="entry name" value="WALL-ASSOCIATED RECEPTOR KINASE-LIKE 21"/>
    <property type="match status" value="1"/>
</dbReference>
<reference evidence="16" key="2">
    <citation type="submission" date="2018-10" db="UniProtKB">
        <authorList>
            <consortium name="EnsemblPlants"/>
        </authorList>
    </citation>
    <scope>IDENTIFICATION</scope>
</reference>
<dbReference type="GO" id="GO:0030247">
    <property type="term" value="F:polysaccharide binding"/>
    <property type="evidence" value="ECO:0007669"/>
    <property type="project" value="InterPro"/>
</dbReference>
<evidence type="ECO:0000256" key="5">
    <source>
        <dbReference type="ARBA" id="ARBA00022729"/>
    </source>
</evidence>
<dbReference type="InterPro" id="IPR008271">
    <property type="entry name" value="Ser/Thr_kinase_AS"/>
</dbReference>
<dbReference type="InterPro" id="IPR000742">
    <property type="entry name" value="EGF"/>
</dbReference>
<evidence type="ECO:0000256" key="7">
    <source>
        <dbReference type="ARBA" id="ARBA00022741"/>
    </source>
</evidence>
<dbReference type="Gramene" id="TraesCS5B03G0910100.1">
    <property type="protein sequence ID" value="TraesCS5B03G0910100.1.CDS"/>
    <property type="gene ID" value="TraesCS5B03G0910100"/>
</dbReference>
<name>A0A3B6LSH5_WHEAT</name>
<evidence type="ECO:0000313" key="16">
    <source>
        <dbReference type="EnsemblPlants" id="TraesCS5B02G363100.1"/>
    </source>
</evidence>
<evidence type="ECO:0000256" key="1">
    <source>
        <dbReference type="ARBA" id="ARBA00004479"/>
    </source>
</evidence>
<dbReference type="Gramene" id="TraesJUL5B03G02972500.1">
    <property type="protein sequence ID" value="TraesJUL5B03G02972500.1"/>
    <property type="gene ID" value="TraesJUL5B03G02972500"/>
</dbReference>
<keyword evidence="13" id="KW-0812">Transmembrane</keyword>
<evidence type="ECO:0000256" key="12">
    <source>
        <dbReference type="PROSITE-ProRule" id="PRU10141"/>
    </source>
</evidence>
<dbReference type="Gramene" id="TraesNOR5B03G02979030.1">
    <property type="protein sequence ID" value="TraesNOR5B03G02979030.1"/>
    <property type="gene ID" value="TraesNOR5B03G02979030"/>
</dbReference>
<dbReference type="Gramene" id="TraesCS5B02G363100.1">
    <property type="protein sequence ID" value="TraesCS5B02G363100.1"/>
    <property type="gene ID" value="TraesCS5B02G363100"/>
</dbReference>
<dbReference type="PROSITE" id="PS01187">
    <property type="entry name" value="EGF_CA"/>
    <property type="match status" value="1"/>
</dbReference>
<evidence type="ECO:0000256" key="11">
    <source>
        <dbReference type="ARBA" id="ARBA00023180"/>
    </source>
</evidence>
<dbReference type="EnsemblPlants" id="TraesCS5B02G363100.1">
    <property type="protein sequence ID" value="TraesCS5B02G363100.1"/>
    <property type="gene ID" value="TraesCS5B02G363100"/>
</dbReference>
<dbReference type="Pfam" id="PF07714">
    <property type="entry name" value="PK_Tyr_Ser-Thr"/>
    <property type="match status" value="1"/>
</dbReference>
<dbReference type="InterPro" id="IPR045274">
    <property type="entry name" value="WAK-like"/>
</dbReference>
<dbReference type="Gramene" id="TraesKAR5B01G0359270.1">
    <property type="protein sequence ID" value="cds.TraesKAR5B01G0359270.1"/>
    <property type="gene ID" value="TraesKAR5B01G0359270"/>
</dbReference>
<dbReference type="PROSITE" id="PS00107">
    <property type="entry name" value="PROTEIN_KINASE_ATP"/>
    <property type="match status" value="1"/>
</dbReference>
<dbReference type="Proteomes" id="UP000019116">
    <property type="component" value="Chromosome 5B"/>
</dbReference>
<dbReference type="PaxDb" id="4565-Traes_5BL_6F9419A1D.1"/>
<dbReference type="InterPro" id="IPR000152">
    <property type="entry name" value="EGF-type_Asp/Asn_hydroxyl_site"/>
</dbReference>
<dbReference type="SMART" id="SM00179">
    <property type="entry name" value="EGF_CA"/>
    <property type="match status" value="1"/>
</dbReference>
<dbReference type="Gramene" id="TraesCLE_scaffold_039170_01G000100.1">
    <property type="protein sequence ID" value="TraesCLE_scaffold_039170_01G000100.1"/>
    <property type="gene ID" value="TraesCLE_scaffold_039170_01G000100"/>
</dbReference>
<dbReference type="PROSITE" id="PS50011">
    <property type="entry name" value="PROTEIN_KINASE_DOM"/>
    <property type="match status" value="1"/>
</dbReference>
<dbReference type="Gramene" id="TraesROB_scaffold_030934_01G000100.1">
    <property type="protein sequence ID" value="TraesROB_scaffold_030934_01G000100.1"/>
    <property type="gene ID" value="TraesROB_scaffold_030934_01G000100"/>
</dbReference>
<evidence type="ECO:0000256" key="3">
    <source>
        <dbReference type="ARBA" id="ARBA00022536"/>
    </source>
</evidence>
<dbReference type="Gramene" id="TraesARI7B03G04271500.1">
    <property type="protein sequence ID" value="TraesARI7B03G04271500.1"/>
    <property type="gene ID" value="TraesARI7B03G04271500"/>
</dbReference>
<dbReference type="STRING" id="4565.A0A3B6LSH5"/>
<keyword evidence="17" id="KW-1185">Reference proteome</keyword>
<feature type="chain" id="PRO_5043177450" description="Protein kinase domain-containing protein" evidence="14">
    <location>
        <begin position="25"/>
        <end position="738"/>
    </location>
</feature>
<feature type="signal peptide" evidence="14">
    <location>
        <begin position="1"/>
        <end position="24"/>
    </location>
</feature>
<evidence type="ECO:0000256" key="10">
    <source>
        <dbReference type="ARBA" id="ARBA00023157"/>
    </source>
</evidence>
<dbReference type="OrthoDB" id="4062651at2759"/>
<dbReference type="InterPro" id="IPR011009">
    <property type="entry name" value="Kinase-like_dom_sf"/>
</dbReference>
<feature type="transmembrane region" description="Helical" evidence="13">
    <location>
        <begin position="364"/>
        <end position="390"/>
    </location>
</feature>
<keyword evidence="6" id="KW-0677">Repeat</keyword>
<dbReference type="InterPro" id="IPR001245">
    <property type="entry name" value="Ser-Thr/Tyr_kinase_cat_dom"/>
</dbReference>
<dbReference type="Gramene" id="TraesPARA_EIv1.0_1717720.1">
    <property type="protein sequence ID" value="TraesPARA_EIv1.0_1717720.1.CDS"/>
    <property type="gene ID" value="TraesPARA_EIv1.0_1717720"/>
</dbReference>
<organism evidence="16">
    <name type="scientific">Triticum aestivum</name>
    <name type="common">Wheat</name>
    <dbReference type="NCBI Taxonomy" id="4565"/>
    <lineage>
        <taxon>Eukaryota</taxon>
        <taxon>Viridiplantae</taxon>
        <taxon>Streptophyta</taxon>
        <taxon>Embryophyta</taxon>
        <taxon>Tracheophyta</taxon>
        <taxon>Spermatophyta</taxon>
        <taxon>Magnoliopsida</taxon>
        <taxon>Liliopsida</taxon>
        <taxon>Poales</taxon>
        <taxon>Poaceae</taxon>
        <taxon>BOP clade</taxon>
        <taxon>Pooideae</taxon>
        <taxon>Triticodae</taxon>
        <taxon>Triticeae</taxon>
        <taxon>Triticinae</taxon>
        <taxon>Triticum</taxon>
    </lineage>
</organism>
<dbReference type="FunFam" id="1.10.510.10:FF:000606">
    <property type="entry name" value="Wall-associated receptor kinase 3"/>
    <property type="match status" value="1"/>
</dbReference>
<keyword evidence="13" id="KW-0472">Membrane</keyword>
<keyword evidence="5 14" id="KW-0732">Signal</keyword>
<evidence type="ECO:0000256" key="9">
    <source>
        <dbReference type="ARBA" id="ARBA00022840"/>
    </source>
</evidence>
<keyword evidence="11" id="KW-0325">Glycoprotein</keyword>
<dbReference type="PANTHER" id="PTHR27005:SF145">
    <property type="entry name" value="OS10G0142600 PROTEIN"/>
    <property type="match status" value="1"/>
</dbReference>
<dbReference type="SUPFAM" id="SSF56112">
    <property type="entry name" value="Protein kinase-like (PK-like)"/>
    <property type="match status" value="1"/>
</dbReference>
<gene>
    <name evidence="16" type="primary">LOC123115001</name>
</gene>
<keyword evidence="13" id="KW-1133">Transmembrane helix</keyword>
<reference evidence="16" key="1">
    <citation type="submission" date="2018-08" db="EMBL/GenBank/DDBJ databases">
        <authorList>
            <person name="Rossello M."/>
        </authorList>
    </citation>
    <scope>NUCLEOTIDE SEQUENCE [LARGE SCALE GENOMIC DNA]</scope>
    <source>
        <strain evidence="16">cv. Chinese Spring</strain>
    </source>
</reference>
<dbReference type="Gramene" id="TraesLDM5B03G02953990.1">
    <property type="protein sequence ID" value="TraesLDM5B03G02953990.1"/>
    <property type="gene ID" value="TraesLDM5B03G02953990"/>
</dbReference>
<keyword evidence="10" id="KW-1015">Disulfide bond</keyword>
<dbReference type="Gramene" id="TraesWEE_scaffold_027489_01G000100.1">
    <property type="protein sequence ID" value="TraesWEE_scaffold_027489_01G000100.1"/>
    <property type="gene ID" value="TraesWEE_scaffold_027489_01G000100"/>
</dbReference>
<evidence type="ECO:0000256" key="14">
    <source>
        <dbReference type="SAM" id="SignalP"/>
    </source>
</evidence>
<feature type="domain" description="Protein kinase" evidence="15">
    <location>
        <begin position="426"/>
        <end position="709"/>
    </location>
</feature>
<feature type="binding site" evidence="12">
    <location>
        <position position="454"/>
    </location>
    <ligand>
        <name>ATP</name>
        <dbReference type="ChEBI" id="CHEBI:30616"/>
    </ligand>
</feature>
<proteinExistence type="predicted"/>
<evidence type="ECO:0000256" key="2">
    <source>
        <dbReference type="ARBA" id="ARBA00022527"/>
    </source>
</evidence>
<dbReference type="SMR" id="A0A3B6LSH5"/>
<dbReference type="GO" id="GO:0005886">
    <property type="term" value="C:plasma membrane"/>
    <property type="evidence" value="ECO:0000318"/>
    <property type="project" value="GO_Central"/>
</dbReference>
<dbReference type="FunFam" id="2.10.25.10:FF:000038">
    <property type="entry name" value="Fibrillin 2"/>
    <property type="match status" value="1"/>
</dbReference>
<dbReference type="Gramene" id="TraesLAC5B03G02905700.1">
    <property type="protein sequence ID" value="TraesLAC5B03G02905700.1"/>
    <property type="gene ID" value="TraesLAC5B03G02905700"/>
</dbReference>
<keyword evidence="9 12" id="KW-0067">ATP-binding</keyword>
<dbReference type="GO" id="GO:0004674">
    <property type="term" value="F:protein serine/threonine kinase activity"/>
    <property type="evidence" value="ECO:0007669"/>
    <property type="project" value="UniProtKB-KW"/>
</dbReference>
<dbReference type="Gene3D" id="1.10.510.10">
    <property type="entry name" value="Transferase(Phosphotransferase) domain 1"/>
    <property type="match status" value="1"/>
</dbReference>
<keyword evidence="7 12" id="KW-0547">Nucleotide-binding</keyword>
<comment type="subcellular location">
    <subcellularLocation>
        <location evidence="1">Membrane</location>
        <topology evidence="1">Single-pass type I membrane protein</topology>
    </subcellularLocation>
</comment>
<keyword evidence="4" id="KW-0808">Transferase</keyword>
<protein>
    <recommendedName>
        <fullName evidence="15">Protein kinase domain-containing protein</fullName>
    </recommendedName>
</protein>
<dbReference type="Gene3D" id="3.30.200.20">
    <property type="entry name" value="Phosphorylase Kinase, domain 1"/>
    <property type="match status" value="1"/>
</dbReference>
<evidence type="ECO:0000259" key="15">
    <source>
        <dbReference type="PROSITE" id="PS50011"/>
    </source>
</evidence>
<dbReference type="OMA" id="NECDRPS"/>
<keyword evidence="2" id="KW-0723">Serine/threonine-protein kinase</keyword>
<dbReference type="Gene3D" id="2.90.20.10">
    <property type="entry name" value="Plasmodium vivax P25 domain"/>
    <property type="match status" value="1"/>
</dbReference>
<dbReference type="InterPro" id="IPR018097">
    <property type="entry name" value="EGF_Ca-bd_CS"/>
</dbReference>
<dbReference type="InterPro" id="IPR017441">
    <property type="entry name" value="Protein_kinase_ATP_BS"/>
</dbReference>
<evidence type="ECO:0000256" key="4">
    <source>
        <dbReference type="ARBA" id="ARBA00022679"/>
    </source>
</evidence>
<dbReference type="InterPro" id="IPR025287">
    <property type="entry name" value="WAK_GUB"/>
</dbReference>
<evidence type="ECO:0000256" key="8">
    <source>
        <dbReference type="ARBA" id="ARBA00022777"/>
    </source>
</evidence>
<dbReference type="Pfam" id="PF07645">
    <property type="entry name" value="EGF_CA"/>
    <property type="match status" value="1"/>
</dbReference>
<dbReference type="Pfam" id="PF13947">
    <property type="entry name" value="GUB_WAK_bind"/>
    <property type="match status" value="1"/>
</dbReference>
<evidence type="ECO:0000313" key="17">
    <source>
        <dbReference type="Proteomes" id="UP000019116"/>
    </source>
</evidence>
<dbReference type="Gramene" id="TraesMAC5B03G02949030.1">
    <property type="protein sequence ID" value="TraesMAC5B03G02949030.1"/>
    <property type="gene ID" value="TraesMAC5B03G02949030"/>
</dbReference>
<keyword evidence="3" id="KW-0245">EGF-like domain</keyword>
<dbReference type="AlphaFoldDB" id="A0A3B6LSH5"/>
<dbReference type="Gramene" id="TraesSTA5B03G02942370.1">
    <property type="protein sequence ID" value="TraesSTA5B03G02942370.1"/>
    <property type="gene ID" value="TraesSTA5B03G02942370"/>
</dbReference>
<sequence length="738" mass="81635">MSMALSFLLPALLLAALPTIPIAGQTLKPSCQASCRGVDIPYPFGIGPGCFREGFEITCNDDGGGSPVLPLLANTTIKVVHLSIDTAELQVMLPIGFQCYSSRQDGAHVSSYGGLWGMHGDGVYRISNTRNMFVVLGCMTMGMASSRRIAEPGSGGPWTSLYGFHTGCMSYCNGPASMRDGVCAGVGCCHVDIPPGLTDGLFRFDDLNHSKVVDYSPCDFAFLVDKTNYTFRRSDLLKPIRDVVDWTVPVWLDWAIRDYGSVPAASCADAAKSTAAEYACKSSLGVCVMSSTNGTGYTCKCGNGYEGNAYLPEGCTDINECDFPDKYHCDGNCENIPGDYKCRCRPGYQSDDPKSIPCIPRFPLAAQVAIGTILSLSFLAIALLMTLLMLQKKRMREYFKKNGGLILKNVETLQIFTKEEINKITHNHSEFLGKGAFGEVYKGYLPDDAMVAVKSFIQVKETTMEEFTKEVLIQSKMIHKNILKLYGCCLEVDVPMLVYEFAAKGSLGDILHLNENQKLPIDLRLDIAIGSAEGLKYMHLYASQSIRHGDVKPDNILLDGELVPKISDFGLSKMLKVDEYFTKIVVGCMGYIDPVFIKTGLLTQKSDVYSFGVVLLELITRRKIVYDENCSLIMEFRKVYVKDKSGRAMFDKEIVTEEDILVVEEIGKLAIECLEEDVEDRPDMGEVAQRLVMLRRNKKHGKARPHPFQANQYDKWYGQQECTDLNGNDEAAFLFANP</sequence>
<dbReference type="GO" id="GO:0007166">
    <property type="term" value="P:cell surface receptor signaling pathway"/>
    <property type="evidence" value="ECO:0000318"/>
    <property type="project" value="GO_Central"/>
</dbReference>
<dbReference type="Gramene" id="TraesRN5B0100881800.1">
    <property type="protein sequence ID" value="TraesRN5B0100881800.1"/>
    <property type="gene ID" value="TraesRN5B0100881800"/>
</dbReference>
<dbReference type="SMART" id="SM00220">
    <property type="entry name" value="S_TKc"/>
    <property type="match status" value="1"/>
</dbReference>
<dbReference type="PROSITE" id="PS00108">
    <property type="entry name" value="PROTEIN_KINASE_ST"/>
    <property type="match status" value="1"/>
</dbReference>
<dbReference type="Gramene" id="TraesCAD_scaffold_031829_01G000100.1">
    <property type="protein sequence ID" value="TraesCAD_scaffold_031829_01G000100.1"/>
    <property type="gene ID" value="TraesCAD_scaffold_031829_01G000100"/>
</dbReference>
<dbReference type="SUPFAM" id="SSF57196">
    <property type="entry name" value="EGF/Laminin"/>
    <property type="match status" value="1"/>
</dbReference>
<dbReference type="Gramene" id="TraesJAG5B03G02947940.1">
    <property type="protein sequence ID" value="TraesJAG5B03G02947940.1"/>
    <property type="gene ID" value="TraesJAG5B03G02947940"/>
</dbReference>
<evidence type="ECO:0000256" key="13">
    <source>
        <dbReference type="SAM" id="Phobius"/>
    </source>
</evidence>
<dbReference type="InterPro" id="IPR049883">
    <property type="entry name" value="NOTCH1_EGF-like"/>
</dbReference>
<dbReference type="PROSITE" id="PS00010">
    <property type="entry name" value="ASX_HYDROXYL"/>
    <property type="match status" value="1"/>
</dbReference>
<dbReference type="FunFam" id="3.30.200.20:FF:000337">
    <property type="entry name" value="Wall-associated receptor kinase 3"/>
    <property type="match status" value="1"/>
</dbReference>
<evidence type="ECO:0000256" key="6">
    <source>
        <dbReference type="ARBA" id="ARBA00022737"/>
    </source>
</evidence>
<accession>A0A3B6LSH5</accession>
<dbReference type="CDD" id="cd00054">
    <property type="entry name" value="EGF_CA"/>
    <property type="match status" value="1"/>
</dbReference>